<gene>
    <name evidence="1" type="ORF">NVS88_17230</name>
</gene>
<dbReference type="InterPro" id="IPR011008">
    <property type="entry name" value="Dimeric_a/b-barrel"/>
</dbReference>
<protein>
    <submittedName>
        <fullName evidence="1">EthD domain-containing protein</fullName>
    </submittedName>
</protein>
<dbReference type="EMBL" id="JANRHA010000012">
    <property type="protein sequence ID" value="MDG3016300.1"/>
    <property type="molecule type" value="Genomic_DNA"/>
</dbReference>
<keyword evidence="2" id="KW-1185">Reference proteome</keyword>
<evidence type="ECO:0000313" key="2">
    <source>
        <dbReference type="Proteomes" id="UP001152755"/>
    </source>
</evidence>
<evidence type="ECO:0000313" key="1">
    <source>
        <dbReference type="EMBL" id="MDG3016300.1"/>
    </source>
</evidence>
<dbReference type="SUPFAM" id="SSF54909">
    <property type="entry name" value="Dimeric alpha+beta barrel"/>
    <property type="match status" value="1"/>
</dbReference>
<organism evidence="1 2">
    <name type="scientific">Speluncibacter jeojiensis</name>
    <dbReference type="NCBI Taxonomy" id="2710754"/>
    <lineage>
        <taxon>Bacteria</taxon>
        <taxon>Bacillati</taxon>
        <taxon>Actinomycetota</taxon>
        <taxon>Actinomycetes</taxon>
        <taxon>Mycobacteriales</taxon>
        <taxon>Speluncibacteraceae</taxon>
        <taxon>Speluncibacter</taxon>
    </lineage>
</organism>
<dbReference type="RefSeq" id="WP_277831467.1">
    <property type="nucleotide sequence ID" value="NZ_JAAIVF010000002.1"/>
</dbReference>
<comment type="caution">
    <text evidence="1">The sequence shown here is derived from an EMBL/GenBank/DDBJ whole genome shotgun (WGS) entry which is preliminary data.</text>
</comment>
<name>A0A9X4M3E0_9ACTN</name>
<dbReference type="AlphaFoldDB" id="A0A9X4M3E0"/>
<proteinExistence type="predicted"/>
<reference evidence="1" key="1">
    <citation type="submission" date="2022-08" db="EMBL/GenBank/DDBJ databases">
        <title>Genome analysis of Corynebacteriales strain.</title>
        <authorList>
            <person name="Lee S.D."/>
        </authorList>
    </citation>
    <scope>NUCLEOTIDE SEQUENCE</scope>
    <source>
        <strain evidence="1">D3-21</strain>
    </source>
</reference>
<accession>A0A9X4M3E0</accession>
<sequence>MYTLWAAPSEDPEAFASALLGPVAREVVAAGVRGLQVNVADGSVADATVRIASGEPISALVSVWLDSVAAPERTAVEDVLGAAAARIAGYLVTESVPLAPPAGQPGARDEGFAQISLLRRPSSLDRENWLENWQGRHTAVAIETQSTFGYVQNAVVRAVTPDAPPTDAIVEELFPTAALSDPYAFYDVAAGDKPALRQRVHAMLDSVATFGGQEGIDVVPTSRYVTLSPFARS</sequence>
<dbReference type="Proteomes" id="UP001152755">
    <property type="component" value="Unassembled WGS sequence"/>
</dbReference>